<dbReference type="RefSeq" id="WP_248906137.1">
    <property type="nucleotide sequence ID" value="NZ_CP109979.1"/>
</dbReference>
<dbReference type="GeneID" id="76199422"/>
<dbReference type="SUPFAM" id="SSF54427">
    <property type="entry name" value="NTF2-like"/>
    <property type="match status" value="1"/>
</dbReference>
<evidence type="ECO:0000313" key="1">
    <source>
        <dbReference type="EMBL" id="MFC7189858.1"/>
    </source>
</evidence>
<dbReference type="Pfam" id="PF07366">
    <property type="entry name" value="SnoaL"/>
    <property type="match status" value="1"/>
</dbReference>
<reference evidence="1 2" key="1">
    <citation type="journal article" date="2019" name="Int. J. Syst. Evol. Microbiol.">
        <title>The Global Catalogue of Microorganisms (GCM) 10K type strain sequencing project: providing services to taxonomists for standard genome sequencing and annotation.</title>
        <authorList>
            <consortium name="The Broad Institute Genomics Platform"/>
            <consortium name="The Broad Institute Genome Sequencing Center for Infectious Disease"/>
            <person name="Wu L."/>
            <person name="Ma J."/>
        </authorList>
    </citation>
    <scope>NUCLEOTIDE SEQUENCE [LARGE SCALE GENOMIC DNA]</scope>
    <source>
        <strain evidence="1 2">RDMS1</strain>
    </source>
</reference>
<sequence>MATTRVHNKKTVVRRFIGEIINDGNYEIADEVIAEEYVRHDPGIPDRQRDPDEFVEMVQTFRKAFPDARVTIEDMVAEDDLVVFRAIDTGTHKGRFMGVEPTGKSYEVTGLTMNRIEDGKLTETWANWDTLGMLEQLDITPDQLSG</sequence>
<accession>A0ABD5YKG4</accession>
<keyword evidence="2" id="KW-1185">Reference proteome</keyword>
<dbReference type="EMBL" id="JBHTAX010000001">
    <property type="protein sequence ID" value="MFC7189858.1"/>
    <property type="molecule type" value="Genomic_DNA"/>
</dbReference>
<dbReference type="Proteomes" id="UP001596417">
    <property type="component" value="Unassembled WGS sequence"/>
</dbReference>
<evidence type="ECO:0000313" key="2">
    <source>
        <dbReference type="Proteomes" id="UP001596417"/>
    </source>
</evidence>
<comment type="caution">
    <text evidence="1">The sequence shown here is derived from an EMBL/GenBank/DDBJ whole genome shotgun (WGS) entry which is preliminary data.</text>
</comment>
<dbReference type="PANTHER" id="PTHR38436">
    <property type="entry name" value="POLYKETIDE CYCLASE SNOAL-LIKE DOMAIN"/>
    <property type="match status" value="1"/>
</dbReference>
<dbReference type="PANTHER" id="PTHR38436:SF1">
    <property type="entry name" value="ESTER CYCLASE"/>
    <property type="match status" value="1"/>
</dbReference>
<gene>
    <name evidence="1" type="ORF">ACFQL7_08300</name>
</gene>
<name>A0ABD5YKG4_9EURY</name>
<proteinExistence type="predicted"/>
<dbReference type="InterPro" id="IPR032710">
    <property type="entry name" value="NTF2-like_dom_sf"/>
</dbReference>
<dbReference type="AlphaFoldDB" id="A0ABD5YKG4"/>
<dbReference type="Gene3D" id="3.10.450.50">
    <property type="match status" value="1"/>
</dbReference>
<organism evidence="1 2">
    <name type="scientific">Halocatena marina</name>
    <dbReference type="NCBI Taxonomy" id="2934937"/>
    <lineage>
        <taxon>Archaea</taxon>
        <taxon>Methanobacteriati</taxon>
        <taxon>Methanobacteriota</taxon>
        <taxon>Stenosarchaea group</taxon>
        <taxon>Halobacteria</taxon>
        <taxon>Halobacteriales</taxon>
        <taxon>Natronomonadaceae</taxon>
        <taxon>Halocatena</taxon>
    </lineage>
</organism>
<protein>
    <submittedName>
        <fullName evidence="1">Ester cyclase</fullName>
    </submittedName>
</protein>
<dbReference type="InterPro" id="IPR009959">
    <property type="entry name" value="Cyclase_SnoaL-like"/>
</dbReference>